<evidence type="ECO:0000313" key="1">
    <source>
        <dbReference type="EMBL" id="MBS5688009.1"/>
    </source>
</evidence>
<reference evidence="1" key="1">
    <citation type="submission" date="2021-02" db="EMBL/GenBank/DDBJ databases">
        <title>Infant gut strain persistence is associated with maternal origin, phylogeny, and functional potential including surface adhesion and iron acquisition.</title>
        <authorList>
            <person name="Lou Y.C."/>
        </authorList>
    </citation>
    <scope>NUCLEOTIDE SEQUENCE</scope>
    <source>
        <strain evidence="1">L3_101_367G1_dasL3_101_367G1_metabat.metabat.26</strain>
    </source>
</reference>
<dbReference type="AlphaFoldDB" id="A0A943IUU0"/>
<dbReference type="Proteomes" id="UP000733372">
    <property type="component" value="Unassembled WGS sequence"/>
</dbReference>
<dbReference type="SUPFAM" id="SSF47413">
    <property type="entry name" value="lambda repressor-like DNA-binding domains"/>
    <property type="match status" value="1"/>
</dbReference>
<dbReference type="InterPro" id="IPR010982">
    <property type="entry name" value="Lambda_DNA-bd_dom_sf"/>
</dbReference>
<evidence type="ECO:0000313" key="2">
    <source>
        <dbReference type="Proteomes" id="UP000733372"/>
    </source>
</evidence>
<name>A0A943IUU0_9FIRM</name>
<dbReference type="EMBL" id="JAGZAM010000013">
    <property type="protein sequence ID" value="MBS5688009.1"/>
    <property type="molecule type" value="Genomic_DNA"/>
</dbReference>
<organism evidence="1 2">
    <name type="scientific">Faecalibacterium prausnitzii</name>
    <dbReference type="NCBI Taxonomy" id="853"/>
    <lineage>
        <taxon>Bacteria</taxon>
        <taxon>Bacillati</taxon>
        <taxon>Bacillota</taxon>
        <taxon>Clostridia</taxon>
        <taxon>Eubacteriales</taxon>
        <taxon>Oscillospiraceae</taxon>
        <taxon>Faecalibacterium</taxon>
    </lineage>
</organism>
<accession>A0A943IUU0</accession>
<gene>
    <name evidence="1" type="ORF">KHW66_08330</name>
</gene>
<comment type="caution">
    <text evidence="1">The sequence shown here is derived from an EMBL/GenBank/DDBJ whole genome shotgun (WGS) entry which is preliminary data.</text>
</comment>
<proteinExistence type="predicted"/>
<protein>
    <submittedName>
        <fullName evidence="1">Helix-turn-helix transcriptional regulator</fullName>
    </submittedName>
</protein>
<sequence>MIVLNALNAKPKGETPMTDTMMIRDCIRSQGMKLGHVAHVLGITNNTLRCKLENESEFKVSEAEKLSKMLGMTVEQRDRCFFGPAG</sequence>
<dbReference type="GO" id="GO:0003677">
    <property type="term" value="F:DNA binding"/>
    <property type="evidence" value="ECO:0007669"/>
    <property type="project" value="InterPro"/>
</dbReference>